<dbReference type="GO" id="GO:0005829">
    <property type="term" value="C:cytosol"/>
    <property type="evidence" value="ECO:0007669"/>
    <property type="project" value="TreeGrafter"/>
</dbReference>
<dbReference type="GO" id="GO:0004018">
    <property type="term" value="F:N6-(1,2-dicarboxyethyl)AMP AMP-lyase (fumarate-forming) activity"/>
    <property type="evidence" value="ECO:0007669"/>
    <property type="project" value="TreeGrafter"/>
</dbReference>
<evidence type="ECO:0000313" key="4">
    <source>
        <dbReference type="Proteomes" id="UP000295511"/>
    </source>
</evidence>
<dbReference type="RefSeq" id="WP_133202841.1">
    <property type="nucleotide sequence ID" value="NZ_SMRU01000003.1"/>
</dbReference>
<dbReference type="CDD" id="cd01597">
    <property type="entry name" value="pCLME"/>
    <property type="match status" value="1"/>
</dbReference>
<keyword evidence="1 3" id="KW-0456">Lyase</keyword>
<dbReference type="InterPro" id="IPR022761">
    <property type="entry name" value="Fumarate_lyase_N"/>
</dbReference>
<dbReference type="Proteomes" id="UP000295511">
    <property type="component" value="Unassembled WGS sequence"/>
</dbReference>
<protein>
    <submittedName>
        <fullName evidence="3">Adenylosuccinate lyase family protein</fullName>
    </submittedName>
</protein>
<dbReference type="SUPFAM" id="SSF48557">
    <property type="entry name" value="L-aspartase-like"/>
    <property type="match status" value="1"/>
</dbReference>
<reference evidence="3 4" key="1">
    <citation type="submission" date="2019-03" db="EMBL/GenBank/DDBJ databases">
        <title>Whole genome sequence of Arthrobacter sp JH1-1.</title>
        <authorList>
            <person name="Trinh H.N."/>
        </authorList>
    </citation>
    <scope>NUCLEOTIDE SEQUENCE [LARGE SCALE GENOMIC DNA]</scope>
    <source>
        <strain evidence="3 4">JH1-1</strain>
    </source>
</reference>
<dbReference type="EMBL" id="SMRU01000003">
    <property type="protein sequence ID" value="TDG01100.1"/>
    <property type="molecule type" value="Genomic_DNA"/>
</dbReference>
<dbReference type="Pfam" id="PF00206">
    <property type="entry name" value="Lyase_1"/>
    <property type="match status" value="1"/>
</dbReference>
<dbReference type="PROSITE" id="PS00163">
    <property type="entry name" value="FUMARATE_LYASES"/>
    <property type="match status" value="1"/>
</dbReference>
<gene>
    <name evidence="3" type="ORF">E1809_03500</name>
</gene>
<evidence type="ECO:0000259" key="2">
    <source>
        <dbReference type="SMART" id="SM00998"/>
    </source>
</evidence>
<dbReference type="AlphaFoldDB" id="A0A4R5KYB8"/>
<sequence length="458" mass="48604">MSDTVAAPIPHCAAPAEPADDAPMRLLFCERAKRQRWLDVEAALARAEAEAGVVPWDAAEKIAAAAHLDLLDYGRILEGEAATGHVMVPLIAELARAAGPGHGGWVHWGATTQNIQQTGDTVGIREAHGRLRERITAVIASLADLAARYADTPMAGRTHWQHAVPITFGYKAAVWADVMARHLERMDQLGPRLFVSMTAGAAGTFASLGERGPAVQASVARQLGLAPMTVSSRSLVDHFAEFVSVLAMVCASAASVSEEVARLMSTEFGELSEPVPAGDVGSSTMPQKRNPKLCGQIVTGAAQVRALVPLALEAMIQSHEVDGARSAMMDRAVEQATILADDVLNTLDRVLSGLEVFPERMEANLGLTGGLITAEAVMMRLARSIGRQEAHTVVHHAALQASSGGTTFTEALIEDPQVTARLTDSEITDLLDPAHHLGLCSRIAAETSERVRALINHP</sequence>
<dbReference type="InterPro" id="IPR020557">
    <property type="entry name" value="Fumarate_lyase_CS"/>
</dbReference>
<dbReference type="GO" id="GO:0070626">
    <property type="term" value="F:(S)-2-(5-amino-1-(5-phospho-D-ribosyl)imidazole-4-carboxamido) succinate lyase (fumarate-forming) activity"/>
    <property type="evidence" value="ECO:0007669"/>
    <property type="project" value="TreeGrafter"/>
</dbReference>
<dbReference type="PANTHER" id="PTHR43172">
    <property type="entry name" value="ADENYLOSUCCINATE LYASE"/>
    <property type="match status" value="1"/>
</dbReference>
<dbReference type="PRINTS" id="PR00149">
    <property type="entry name" value="FUMRATELYASE"/>
</dbReference>
<name>A0A4R5KYB8_9MICC</name>
<proteinExistence type="predicted"/>
<evidence type="ECO:0000256" key="1">
    <source>
        <dbReference type="ARBA" id="ARBA00023239"/>
    </source>
</evidence>
<dbReference type="OrthoDB" id="9768878at2"/>
<dbReference type="PRINTS" id="PR00145">
    <property type="entry name" value="ARGSUCLYASE"/>
</dbReference>
<feature type="domain" description="Adenylosuccinate lyase C-terminal" evidence="2">
    <location>
        <begin position="369"/>
        <end position="448"/>
    </location>
</feature>
<dbReference type="Gene3D" id="1.10.40.30">
    <property type="entry name" value="Fumarase/aspartase (C-terminal domain)"/>
    <property type="match status" value="1"/>
</dbReference>
<dbReference type="InterPro" id="IPR000362">
    <property type="entry name" value="Fumarate_lyase_fam"/>
</dbReference>
<dbReference type="PANTHER" id="PTHR43172:SF1">
    <property type="entry name" value="ADENYLOSUCCINATE LYASE"/>
    <property type="match status" value="1"/>
</dbReference>
<dbReference type="InterPro" id="IPR019468">
    <property type="entry name" value="AdenyloSucc_lyase_C"/>
</dbReference>
<dbReference type="Gene3D" id="1.20.200.10">
    <property type="entry name" value="Fumarase/aspartase (Central domain)"/>
    <property type="match status" value="1"/>
</dbReference>
<dbReference type="InterPro" id="IPR008948">
    <property type="entry name" value="L-Aspartase-like"/>
</dbReference>
<dbReference type="SMART" id="SM00998">
    <property type="entry name" value="ADSL_C"/>
    <property type="match status" value="1"/>
</dbReference>
<evidence type="ECO:0000313" key="3">
    <source>
        <dbReference type="EMBL" id="TDG01100.1"/>
    </source>
</evidence>
<dbReference type="GO" id="GO:0044208">
    <property type="term" value="P:'de novo' AMP biosynthetic process"/>
    <property type="evidence" value="ECO:0007669"/>
    <property type="project" value="TreeGrafter"/>
</dbReference>
<accession>A0A4R5KYB8</accession>
<dbReference type="Pfam" id="PF10397">
    <property type="entry name" value="ADSL_C"/>
    <property type="match status" value="1"/>
</dbReference>
<keyword evidence="4" id="KW-1185">Reference proteome</keyword>
<comment type="caution">
    <text evidence="3">The sequence shown here is derived from an EMBL/GenBank/DDBJ whole genome shotgun (WGS) entry which is preliminary data.</text>
</comment>
<organism evidence="3 4">
    <name type="scientific">Arthrobacter terricola</name>
    <dbReference type="NCBI Taxonomy" id="2547396"/>
    <lineage>
        <taxon>Bacteria</taxon>
        <taxon>Bacillati</taxon>
        <taxon>Actinomycetota</taxon>
        <taxon>Actinomycetes</taxon>
        <taxon>Micrococcales</taxon>
        <taxon>Micrococcaceae</taxon>
        <taxon>Arthrobacter</taxon>
    </lineage>
</organism>